<dbReference type="GO" id="GO:0009279">
    <property type="term" value="C:cell outer membrane"/>
    <property type="evidence" value="ECO:0007669"/>
    <property type="project" value="UniProtKB-SubCell"/>
</dbReference>
<dbReference type="SUPFAM" id="SSF56935">
    <property type="entry name" value="Porins"/>
    <property type="match status" value="1"/>
</dbReference>
<evidence type="ECO:0000259" key="6">
    <source>
        <dbReference type="Pfam" id="PF00593"/>
    </source>
</evidence>
<comment type="similarity">
    <text evidence="4">Belongs to the TonB-dependent receptor family.</text>
</comment>
<reference evidence="8 9" key="1">
    <citation type="submission" date="2019-01" db="EMBL/GenBank/DDBJ databases">
        <title>Lacunisphaera sp. strain TWA-58.</title>
        <authorList>
            <person name="Chen W.-M."/>
        </authorList>
    </citation>
    <scope>NUCLEOTIDE SEQUENCE [LARGE SCALE GENOMIC DNA]</scope>
    <source>
        <strain evidence="8 9">TWA-58</strain>
    </source>
</reference>
<keyword evidence="4" id="KW-0798">TonB box</keyword>
<comment type="subcellular location">
    <subcellularLocation>
        <location evidence="1 4">Cell outer membrane</location>
    </subcellularLocation>
</comment>
<dbReference type="PANTHER" id="PTHR40980:SF4">
    <property type="entry name" value="TONB-DEPENDENT RECEPTOR-LIKE BETA-BARREL DOMAIN-CONTAINING PROTEIN"/>
    <property type="match status" value="1"/>
</dbReference>
<name>A0A4Q1C5C4_9BACT</name>
<dbReference type="Pfam" id="PF13715">
    <property type="entry name" value="CarbopepD_reg_2"/>
    <property type="match status" value="1"/>
</dbReference>
<dbReference type="InterPro" id="IPR000531">
    <property type="entry name" value="Beta-barrel_TonB"/>
</dbReference>
<gene>
    <name evidence="8" type="ORF">ESB00_18090</name>
</gene>
<evidence type="ECO:0000256" key="2">
    <source>
        <dbReference type="ARBA" id="ARBA00023136"/>
    </source>
</evidence>
<evidence type="ECO:0000259" key="7">
    <source>
        <dbReference type="Pfam" id="PF07715"/>
    </source>
</evidence>
<keyword evidence="5" id="KW-0732">Signal</keyword>
<dbReference type="Gene3D" id="2.170.130.10">
    <property type="entry name" value="TonB-dependent receptor, plug domain"/>
    <property type="match status" value="1"/>
</dbReference>
<dbReference type="PANTHER" id="PTHR40980">
    <property type="entry name" value="PLUG DOMAIN-CONTAINING PROTEIN"/>
    <property type="match status" value="1"/>
</dbReference>
<dbReference type="InterPro" id="IPR008969">
    <property type="entry name" value="CarboxyPept-like_regulatory"/>
</dbReference>
<keyword evidence="9" id="KW-1185">Reference proteome</keyword>
<keyword evidence="8" id="KW-0675">Receptor</keyword>
<organism evidence="8 9">
    <name type="scientific">Oleiharenicola lentus</name>
    <dbReference type="NCBI Taxonomy" id="2508720"/>
    <lineage>
        <taxon>Bacteria</taxon>
        <taxon>Pseudomonadati</taxon>
        <taxon>Verrucomicrobiota</taxon>
        <taxon>Opitutia</taxon>
        <taxon>Opitutales</taxon>
        <taxon>Opitutaceae</taxon>
        <taxon>Oleiharenicola</taxon>
    </lineage>
</organism>
<dbReference type="OrthoDB" id="175029at2"/>
<dbReference type="InterPro" id="IPR012910">
    <property type="entry name" value="Plug_dom"/>
</dbReference>
<accession>A0A4Q1C5C4</accession>
<dbReference type="Pfam" id="PF07715">
    <property type="entry name" value="Plug"/>
    <property type="match status" value="1"/>
</dbReference>
<evidence type="ECO:0000256" key="3">
    <source>
        <dbReference type="ARBA" id="ARBA00023237"/>
    </source>
</evidence>
<dbReference type="SUPFAM" id="SSF49464">
    <property type="entry name" value="Carboxypeptidase regulatory domain-like"/>
    <property type="match status" value="1"/>
</dbReference>
<feature type="signal peptide" evidence="5">
    <location>
        <begin position="1"/>
        <end position="47"/>
    </location>
</feature>
<keyword evidence="2 4" id="KW-0472">Membrane</keyword>
<evidence type="ECO:0000256" key="4">
    <source>
        <dbReference type="RuleBase" id="RU003357"/>
    </source>
</evidence>
<evidence type="ECO:0000256" key="1">
    <source>
        <dbReference type="ARBA" id="ARBA00004442"/>
    </source>
</evidence>
<dbReference type="Gene3D" id="2.40.170.20">
    <property type="entry name" value="TonB-dependent receptor, beta-barrel domain"/>
    <property type="match status" value="1"/>
</dbReference>
<dbReference type="RefSeq" id="WP_129049441.1">
    <property type="nucleotide sequence ID" value="NZ_SDHX01000002.1"/>
</dbReference>
<keyword evidence="3" id="KW-0998">Cell outer membrane</keyword>
<proteinExistence type="inferred from homology"/>
<dbReference type="EMBL" id="SDHX01000002">
    <property type="protein sequence ID" value="RXK53601.1"/>
    <property type="molecule type" value="Genomic_DNA"/>
</dbReference>
<evidence type="ECO:0000313" key="9">
    <source>
        <dbReference type="Proteomes" id="UP000290218"/>
    </source>
</evidence>
<evidence type="ECO:0000313" key="8">
    <source>
        <dbReference type="EMBL" id="RXK53601.1"/>
    </source>
</evidence>
<dbReference type="Proteomes" id="UP000290218">
    <property type="component" value="Unassembled WGS sequence"/>
</dbReference>
<feature type="domain" description="TonB-dependent receptor plug" evidence="7">
    <location>
        <begin position="151"/>
        <end position="258"/>
    </location>
</feature>
<dbReference type="InterPro" id="IPR036942">
    <property type="entry name" value="Beta-barrel_TonB_sf"/>
</dbReference>
<feature type="domain" description="TonB-dependent receptor-like beta-barrel" evidence="6">
    <location>
        <begin position="528"/>
        <end position="1018"/>
    </location>
</feature>
<feature type="chain" id="PRO_5020718389" evidence="5">
    <location>
        <begin position="48"/>
        <end position="1050"/>
    </location>
</feature>
<dbReference type="AlphaFoldDB" id="A0A4Q1C5C4"/>
<dbReference type="Pfam" id="PF00593">
    <property type="entry name" value="TonB_dep_Rec_b-barrel"/>
    <property type="match status" value="1"/>
</dbReference>
<protein>
    <submittedName>
        <fullName evidence="8">TonB-dependent receptor</fullName>
    </submittedName>
</protein>
<dbReference type="InterPro" id="IPR037066">
    <property type="entry name" value="Plug_dom_sf"/>
</dbReference>
<dbReference type="Gene3D" id="2.60.40.1120">
    <property type="entry name" value="Carboxypeptidase-like, regulatory domain"/>
    <property type="match status" value="1"/>
</dbReference>
<sequence length="1050" mass="115853">MNHPTVSRSFATAVPSRQDSSCRLSSRPSRLLLCVLAAALVPASALAAVISGTVNNKNTQKYLDRAVVEVVGTGLKTLTTPDGRFSLSGVPAGTHTVTATYTGLDPKSQTITVTEEQAAAVSFELTSDIYELDALVVTSTIEGTAAAINQQRRSESALSVSTMDAFVDQSTGNPGEFLRNISGIQMDYSQNEPNRIRIRGQDPVLTSVTMDGNEIASAASSGTTRNLEVDQLSMAAIESVEVFKAPIPSMSANAIGGAVNFVTKSAFDQKGRRASLQLGVLTDSHDFFGRYIGPGHNDSGRKVSAYPIGRLTYSNSFFNNRLGVVASVGRDESFMLGSSTTHTFNVYNAPAGTGEITPANATIFRNQLLINPNRQLRTRSDYSLNLDFRLNDEITLFLKNTFTRYHSTNRNHSFNLTPTNSLTAYTPDSTLEKYTTTNGRADQGVSVFSKYTDSWQINPGLKFKSGLWQAELVGGLSKSINHYRNDDNFGSLSIFTATGNGWTVTTPRDNETPTAFVQNSGPSVYDLYNYFPNQANLASTNGEHRANHGGMVTSNIRNSSEVRWSGRLDVQRDFQLSFPFYLKAGLAYNETIRDRYNTPKRWYWVGDDGVAGTADDLTTAAQLGRFAERVPVTQGLPDFHIREANYFSTTELFQYWQKNPKVLVENKAYALDQWFQNRRKVNEKITGYYLMGSGNPIPKLNVLAGLRIEETDVAATGIRTLPTSGATSVLPVGVDANSVAGINAKYRFITSTSKYRSDPFPYLHLRYEVLPNLQARASYTEAIGRPDFAQILPSLTQNDTPTSGFAGTITSTRAGLLPQRSQNFDFSLEYYTKTAGEWTFAWFRRDIDDYIASATVPMTSELLAELGLGSEFANYQLATSDNLGNANWDGYELSVRQRLSDWEFMPGFLRGFEIWANHTRIYSMEGTFTGGTTGATITHLANVVDSQFNAGVSYRSPRGRLYVHLKTNFQAGRPTANILATGPSNRANPRLEDYQFWDGELTYALKPNLRLTVTARNLLAERQKNTEYGLVRARQQDTGISWIFGAKYDL</sequence>
<comment type="caution">
    <text evidence="8">The sequence shown here is derived from an EMBL/GenBank/DDBJ whole genome shotgun (WGS) entry which is preliminary data.</text>
</comment>
<evidence type="ECO:0000256" key="5">
    <source>
        <dbReference type="SAM" id="SignalP"/>
    </source>
</evidence>